<dbReference type="Gene3D" id="3.30.70.1820">
    <property type="entry name" value="L1 transposable element, RRM domain"/>
    <property type="match status" value="1"/>
</dbReference>
<accession>A0AAV7UW27</accession>
<dbReference type="EMBL" id="JANPWB010000004">
    <property type="protein sequence ID" value="KAJ1193300.1"/>
    <property type="molecule type" value="Genomic_DNA"/>
</dbReference>
<evidence type="ECO:0000313" key="2">
    <source>
        <dbReference type="Proteomes" id="UP001066276"/>
    </source>
</evidence>
<evidence type="ECO:0000313" key="1">
    <source>
        <dbReference type="EMBL" id="KAJ1193300.1"/>
    </source>
</evidence>
<proteinExistence type="predicted"/>
<gene>
    <name evidence="1" type="ORF">NDU88_002599</name>
</gene>
<keyword evidence="2" id="KW-1185">Reference proteome</keyword>
<organism evidence="1 2">
    <name type="scientific">Pleurodeles waltl</name>
    <name type="common">Iberian ribbed newt</name>
    <dbReference type="NCBI Taxonomy" id="8319"/>
    <lineage>
        <taxon>Eukaryota</taxon>
        <taxon>Metazoa</taxon>
        <taxon>Chordata</taxon>
        <taxon>Craniata</taxon>
        <taxon>Vertebrata</taxon>
        <taxon>Euteleostomi</taxon>
        <taxon>Amphibia</taxon>
        <taxon>Batrachia</taxon>
        <taxon>Caudata</taxon>
        <taxon>Salamandroidea</taxon>
        <taxon>Salamandridae</taxon>
        <taxon>Pleurodelinae</taxon>
        <taxon>Pleurodeles</taxon>
    </lineage>
</organism>
<sequence>MNECRHKQHARLATAERRICDIEDDHTQQDKEMKEMHTEIPHIQLKNEDLEARTQRSNMRVADILESTATGRTKDYLEKLLLALFRAEKFFKTFVIKQAYCSLAPKPVPGELPRPIIAKLLNYRDMDQLL</sequence>
<protein>
    <submittedName>
        <fullName evidence="1">Uncharacterized protein</fullName>
    </submittedName>
</protein>
<dbReference type="Proteomes" id="UP001066276">
    <property type="component" value="Chromosome 2_2"/>
</dbReference>
<dbReference type="AlphaFoldDB" id="A0AAV7UW27"/>
<reference evidence="1" key="1">
    <citation type="journal article" date="2022" name="bioRxiv">
        <title>Sequencing and chromosome-scale assembly of the giantPleurodeles waltlgenome.</title>
        <authorList>
            <person name="Brown T."/>
            <person name="Elewa A."/>
            <person name="Iarovenko S."/>
            <person name="Subramanian E."/>
            <person name="Araus A.J."/>
            <person name="Petzold A."/>
            <person name="Susuki M."/>
            <person name="Suzuki K.-i.T."/>
            <person name="Hayashi T."/>
            <person name="Toyoda A."/>
            <person name="Oliveira C."/>
            <person name="Osipova E."/>
            <person name="Leigh N.D."/>
            <person name="Simon A."/>
            <person name="Yun M.H."/>
        </authorList>
    </citation>
    <scope>NUCLEOTIDE SEQUENCE</scope>
    <source>
        <strain evidence="1">20211129_DDA</strain>
        <tissue evidence="1">Liver</tissue>
    </source>
</reference>
<name>A0AAV7UW27_PLEWA</name>
<comment type="caution">
    <text evidence="1">The sequence shown here is derived from an EMBL/GenBank/DDBJ whole genome shotgun (WGS) entry which is preliminary data.</text>
</comment>